<feature type="transmembrane region" description="Helical" evidence="8">
    <location>
        <begin position="219"/>
        <end position="241"/>
    </location>
</feature>
<evidence type="ECO:0000259" key="9">
    <source>
        <dbReference type="PROSITE" id="PS51012"/>
    </source>
</evidence>
<dbReference type="GO" id="GO:0140359">
    <property type="term" value="F:ABC-type transporter activity"/>
    <property type="evidence" value="ECO:0007669"/>
    <property type="project" value="InterPro"/>
</dbReference>
<accession>A0A1G5Q117</accession>
<evidence type="ECO:0000256" key="8">
    <source>
        <dbReference type="SAM" id="Phobius"/>
    </source>
</evidence>
<evidence type="ECO:0000256" key="6">
    <source>
        <dbReference type="ARBA" id="ARBA00022989"/>
    </source>
</evidence>
<feature type="transmembrane region" description="Helical" evidence="8">
    <location>
        <begin position="21"/>
        <end position="42"/>
    </location>
</feature>
<keyword evidence="3" id="KW-0813">Transport</keyword>
<protein>
    <submittedName>
        <fullName evidence="10">ABC-2 type transport system permease protein</fullName>
    </submittedName>
</protein>
<keyword evidence="7 8" id="KW-0472">Membrane</keyword>
<dbReference type="OrthoDB" id="9808686at2"/>
<organism evidence="10 11">
    <name type="scientific">Thiohalomonas denitrificans</name>
    <dbReference type="NCBI Taxonomy" id="415747"/>
    <lineage>
        <taxon>Bacteria</taxon>
        <taxon>Pseudomonadati</taxon>
        <taxon>Pseudomonadota</taxon>
        <taxon>Gammaproteobacteria</taxon>
        <taxon>Thiohalomonadales</taxon>
        <taxon>Thiohalomonadaceae</taxon>
        <taxon>Thiohalomonas</taxon>
    </lineage>
</organism>
<dbReference type="GO" id="GO:0005886">
    <property type="term" value="C:plasma membrane"/>
    <property type="evidence" value="ECO:0007669"/>
    <property type="project" value="UniProtKB-SubCell"/>
</dbReference>
<dbReference type="Proteomes" id="UP000199648">
    <property type="component" value="Unassembled WGS sequence"/>
</dbReference>
<reference evidence="10 11" key="1">
    <citation type="submission" date="2016-10" db="EMBL/GenBank/DDBJ databases">
        <authorList>
            <person name="de Groot N.N."/>
        </authorList>
    </citation>
    <scope>NUCLEOTIDE SEQUENCE [LARGE SCALE GENOMIC DNA]</scope>
    <source>
        <strain evidence="10 11">HLD2</strain>
    </source>
</reference>
<dbReference type="InterPro" id="IPR047817">
    <property type="entry name" value="ABC2_TM_bact-type"/>
</dbReference>
<keyword evidence="6 8" id="KW-1133">Transmembrane helix</keyword>
<dbReference type="Pfam" id="PF12698">
    <property type="entry name" value="ABC2_membrane_3"/>
    <property type="match status" value="1"/>
</dbReference>
<dbReference type="InterPro" id="IPR051449">
    <property type="entry name" value="ABC-2_transporter_component"/>
</dbReference>
<dbReference type="InterPro" id="IPR013525">
    <property type="entry name" value="ABC2_TM"/>
</dbReference>
<dbReference type="AlphaFoldDB" id="A0A1G5Q117"/>
<dbReference type="Gene3D" id="3.40.1710.10">
    <property type="entry name" value="abc type-2 transporter like domain"/>
    <property type="match status" value="1"/>
</dbReference>
<feature type="transmembrane region" description="Helical" evidence="8">
    <location>
        <begin position="338"/>
        <end position="358"/>
    </location>
</feature>
<evidence type="ECO:0000313" key="11">
    <source>
        <dbReference type="Proteomes" id="UP000199648"/>
    </source>
</evidence>
<evidence type="ECO:0000256" key="4">
    <source>
        <dbReference type="ARBA" id="ARBA00022475"/>
    </source>
</evidence>
<dbReference type="PANTHER" id="PTHR30294:SF29">
    <property type="entry name" value="MULTIDRUG ABC TRANSPORTER PERMEASE YBHS-RELATED"/>
    <property type="match status" value="1"/>
</dbReference>
<dbReference type="RefSeq" id="WP_092993680.1">
    <property type="nucleotide sequence ID" value="NZ_FMWD01000003.1"/>
</dbReference>
<comment type="similarity">
    <text evidence="2">Belongs to the ABC-2 integral membrane protein family.</text>
</comment>
<feature type="transmembrane region" description="Helical" evidence="8">
    <location>
        <begin position="247"/>
        <end position="270"/>
    </location>
</feature>
<feature type="transmembrane region" description="Helical" evidence="8">
    <location>
        <begin position="171"/>
        <end position="193"/>
    </location>
</feature>
<evidence type="ECO:0000256" key="1">
    <source>
        <dbReference type="ARBA" id="ARBA00004651"/>
    </source>
</evidence>
<sequence length="365" mass="40243">MKGHRIGAVITKERHEILRDPVALLVALLLPMVLLFLFGYAISLDVKNVDMGVLDRDRSAASRSLVESFTASGYFRLERRFAGDRDLNRALQSGEVRLALVIPPDFRRRLTRQAPAEVQVLVDGTYSATALVVANYAQSILAAFGATPSPRTVRAEMRVWYNPSLRSVNTIVPGLYAVILMAFPPLLTTLAIVREKERGTVQQIYASPLTSAEFIIGKLIPYGLIAFLQIGLVMLAGYFWFRVPLEGAASFLLATALIYVFCTVGIGLLISTVTRTQLSAVLLALIFTLMPSFLFSGFLFPIFTMPYVFELYTALFPARYFVVLSRGVSLKGAGIGVLWFNTALLAAYTLAVFALAAWRLKKKVA</sequence>
<dbReference type="STRING" id="415747.SAMN03097708_01109"/>
<evidence type="ECO:0000256" key="5">
    <source>
        <dbReference type="ARBA" id="ARBA00022692"/>
    </source>
</evidence>
<evidence type="ECO:0000256" key="7">
    <source>
        <dbReference type="ARBA" id="ARBA00023136"/>
    </source>
</evidence>
<dbReference type="EMBL" id="FMWD01000003">
    <property type="protein sequence ID" value="SCZ55328.1"/>
    <property type="molecule type" value="Genomic_DNA"/>
</dbReference>
<keyword evidence="11" id="KW-1185">Reference proteome</keyword>
<comment type="subcellular location">
    <subcellularLocation>
        <location evidence="1">Cell membrane</location>
        <topology evidence="1">Multi-pass membrane protein</topology>
    </subcellularLocation>
</comment>
<gene>
    <name evidence="10" type="ORF">SAMN03097708_01109</name>
</gene>
<proteinExistence type="inferred from homology"/>
<feature type="domain" description="ABC transmembrane type-2" evidence="9">
    <location>
        <begin position="129"/>
        <end position="363"/>
    </location>
</feature>
<name>A0A1G5Q117_9GAMM</name>
<evidence type="ECO:0000256" key="2">
    <source>
        <dbReference type="ARBA" id="ARBA00007783"/>
    </source>
</evidence>
<keyword evidence="5 8" id="KW-0812">Transmembrane</keyword>
<evidence type="ECO:0000313" key="10">
    <source>
        <dbReference type="EMBL" id="SCZ55328.1"/>
    </source>
</evidence>
<evidence type="ECO:0000256" key="3">
    <source>
        <dbReference type="ARBA" id="ARBA00022448"/>
    </source>
</evidence>
<dbReference type="PANTHER" id="PTHR30294">
    <property type="entry name" value="MEMBRANE COMPONENT OF ABC TRANSPORTER YHHJ-RELATED"/>
    <property type="match status" value="1"/>
</dbReference>
<keyword evidence="4" id="KW-1003">Cell membrane</keyword>
<feature type="transmembrane region" description="Helical" evidence="8">
    <location>
        <begin position="282"/>
        <end position="303"/>
    </location>
</feature>
<dbReference type="PROSITE" id="PS51012">
    <property type="entry name" value="ABC_TM2"/>
    <property type="match status" value="1"/>
</dbReference>